<dbReference type="AlphaFoldDB" id="A0A819MNP6"/>
<evidence type="ECO:0000256" key="1">
    <source>
        <dbReference type="SAM" id="Coils"/>
    </source>
</evidence>
<dbReference type="EMBL" id="CAJOBG010002099">
    <property type="protein sequence ID" value="CAF3983417.1"/>
    <property type="molecule type" value="Genomic_DNA"/>
</dbReference>
<proteinExistence type="predicted"/>
<protein>
    <submittedName>
        <fullName evidence="4">Uncharacterized protein</fullName>
    </submittedName>
</protein>
<dbReference type="EMBL" id="CAJNRF010004142">
    <property type="protein sequence ID" value="CAF2056550.1"/>
    <property type="molecule type" value="Genomic_DNA"/>
</dbReference>
<comment type="caution">
    <text evidence="4">The sequence shown here is derived from an EMBL/GenBank/DDBJ whole genome shotgun (WGS) entry which is preliminary data.</text>
</comment>
<evidence type="ECO:0000313" key="5">
    <source>
        <dbReference type="Proteomes" id="UP000663866"/>
    </source>
</evidence>
<feature type="coiled-coil region" evidence="1">
    <location>
        <begin position="287"/>
        <end position="328"/>
    </location>
</feature>
<dbReference type="Proteomes" id="UP000663866">
    <property type="component" value="Unassembled WGS sequence"/>
</dbReference>
<evidence type="ECO:0000313" key="3">
    <source>
        <dbReference type="EMBL" id="CAF2056550.1"/>
    </source>
</evidence>
<gene>
    <name evidence="4" type="ORF">OVN521_LOCUS14067</name>
    <name evidence="3" type="ORF">WKI299_LOCUS11319</name>
</gene>
<keyword evidence="1" id="KW-0175">Coiled coil</keyword>
<feature type="region of interest" description="Disordered" evidence="2">
    <location>
        <begin position="35"/>
        <end position="60"/>
    </location>
</feature>
<evidence type="ECO:0000256" key="2">
    <source>
        <dbReference type="SAM" id="MobiDB-lite"/>
    </source>
</evidence>
<keyword evidence="5" id="KW-1185">Reference proteome</keyword>
<dbReference type="Pfam" id="PF16057">
    <property type="entry name" value="DUF4800"/>
    <property type="match status" value="1"/>
</dbReference>
<dbReference type="Proteomes" id="UP000663856">
    <property type="component" value="Unassembled WGS sequence"/>
</dbReference>
<evidence type="ECO:0000313" key="4">
    <source>
        <dbReference type="EMBL" id="CAF3983417.1"/>
    </source>
</evidence>
<feature type="compositionally biased region" description="Basic residues" evidence="2">
    <location>
        <begin position="36"/>
        <end position="46"/>
    </location>
</feature>
<sequence length="584" mass="67674">MQKRPFTAMLRRFTVARFDRPGPFLFYFSRGYITKPKPHGQNKRNNTRSGSPNTNNTTPLQQVQDMQTPIAQRVQHVQTPNAQPVKMASRDDITMDDSNNAMLLQWVVKSIAPVVLPIQNRTTHPDIAKHVNDIVILQSIENVVSPIALQTQEASNEHNCIHMYSSLSPVELEPKAVHVISTCGPSRYADPQTINQDFKKLQIEPLVMPISSPPPVPSLKQAITTTQAYNYNMFYVVDDNYGVTIAAEDFVYDDKDQMDIADVRLENFDKEDADLIRTIQDENRKIIADWDEKVVKLKNHHKELKQKLEELRKETNTVNQQLKEATTKRQDETLTLHKKLNDIIAMLKLKKSRVHSKKSVKRPGMKIMVKLQQAMKIIPANTMFIFEENGTLDQPVSTLVSHNEHWPETSLTGLNILLNLLSYSNALFCGQASEGLDHVEFLLTIMKTNIDKSYEILQMSVQIPNIPLHRNSQERNRFIARHIELLAEHYRSMSIRSFHMKMKIWWNNCDEMMMIGIHKRNRQIGEEKLKFQNHIISQWRLRRRTDQQRILQLVKQRRVHQLLVEKEFLTNVGGCSPTVKIYIV</sequence>
<name>A0A819MNP6_9BILA</name>
<organism evidence="4 5">
    <name type="scientific">Rotaria magnacalcarata</name>
    <dbReference type="NCBI Taxonomy" id="392030"/>
    <lineage>
        <taxon>Eukaryota</taxon>
        <taxon>Metazoa</taxon>
        <taxon>Spiralia</taxon>
        <taxon>Gnathifera</taxon>
        <taxon>Rotifera</taxon>
        <taxon>Eurotatoria</taxon>
        <taxon>Bdelloidea</taxon>
        <taxon>Philodinida</taxon>
        <taxon>Philodinidae</taxon>
        <taxon>Rotaria</taxon>
    </lineage>
</organism>
<reference evidence="4" key="1">
    <citation type="submission" date="2021-02" db="EMBL/GenBank/DDBJ databases">
        <authorList>
            <person name="Nowell W R."/>
        </authorList>
    </citation>
    <scope>NUCLEOTIDE SEQUENCE</scope>
</reference>
<feature type="compositionally biased region" description="Polar residues" evidence="2">
    <location>
        <begin position="47"/>
        <end position="60"/>
    </location>
</feature>
<accession>A0A819MNP6</accession>